<dbReference type="RefSeq" id="WP_183478401.1">
    <property type="nucleotide sequence ID" value="NZ_JACIFO010000016.1"/>
</dbReference>
<comment type="catalytic activity">
    <reaction evidence="6 8">
        <text>dCMP + ATP = dCDP + ADP</text>
        <dbReference type="Rhea" id="RHEA:25094"/>
        <dbReference type="ChEBI" id="CHEBI:30616"/>
        <dbReference type="ChEBI" id="CHEBI:57566"/>
        <dbReference type="ChEBI" id="CHEBI:58593"/>
        <dbReference type="ChEBI" id="CHEBI:456216"/>
        <dbReference type="EC" id="2.7.4.25"/>
    </reaction>
</comment>
<accession>A0A840ENW7</accession>
<dbReference type="PANTHER" id="PTHR21299:SF2">
    <property type="entry name" value="CYTIDYLATE KINASE"/>
    <property type="match status" value="1"/>
</dbReference>
<dbReference type="GO" id="GO:0005524">
    <property type="term" value="F:ATP binding"/>
    <property type="evidence" value="ECO:0007669"/>
    <property type="project" value="UniProtKB-UniRule"/>
</dbReference>
<keyword evidence="11" id="KW-1185">Reference proteome</keyword>
<keyword evidence="8" id="KW-0963">Cytoplasm</keyword>
<dbReference type="SUPFAM" id="SSF52540">
    <property type="entry name" value="P-loop containing nucleoside triphosphate hydrolases"/>
    <property type="match status" value="1"/>
</dbReference>
<comment type="caution">
    <text evidence="10">The sequence shown here is derived from an EMBL/GenBank/DDBJ whole genome shotgun (WGS) entry which is preliminary data.</text>
</comment>
<comment type="catalytic activity">
    <reaction evidence="7 8">
        <text>CMP + ATP = CDP + ADP</text>
        <dbReference type="Rhea" id="RHEA:11600"/>
        <dbReference type="ChEBI" id="CHEBI:30616"/>
        <dbReference type="ChEBI" id="CHEBI:58069"/>
        <dbReference type="ChEBI" id="CHEBI:60377"/>
        <dbReference type="ChEBI" id="CHEBI:456216"/>
        <dbReference type="EC" id="2.7.4.25"/>
    </reaction>
</comment>
<dbReference type="HAMAP" id="MF_00238">
    <property type="entry name" value="Cytidyl_kinase_type1"/>
    <property type="match status" value="1"/>
</dbReference>
<keyword evidence="3 8" id="KW-0547">Nucleotide-binding</keyword>
<comment type="similarity">
    <text evidence="1 8">Belongs to the cytidylate kinase family. Type 1 subfamily.</text>
</comment>
<dbReference type="NCBIfam" id="TIGR00017">
    <property type="entry name" value="cmk"/>
    <property type="match status" value="1"/>
</dbReference>
<feature type="binding site" evidence="8">
    <location>
        <begin position="10"/>
        <end position="18"/>
    </location>
    <ligand>
        <name>ATP</name>
        <dbReference type="ChEBI" id="CHEBI:30616"/>
    </ligand>
</feature>
<protein>
    <recommendedName>
        <fullName evidence="8">Cytidylate kinase</fullName>
        <shortName evidence="8">CK</shortName>
        <ecNumber evidence="8">2.7.4.25</ecNumber>
    </recommendedName>
    <alternativeName>
        <fullName evidence="8">Cytidine monophosphate kinase</fullName>
        <shortName evidence="8">CMP kinase</shortName>
    </alternativeName>
</protein>
<dbReference type="Proteomes" id="UP000553034">
    <property type="component" value="Unassembled WGS sequence"/>
</dbReference>
<evidence type="ECO:0000256" key="7">
    <source>
        <dbReference type="ARBA" id="ARBA00048478"/>
    </source>
</evidence>
<sequence>MKDIIIAIDGFSSTGKSTIAKKLANKLEYVYIDTGAMYRGITLFAMDKGLIVDSEIDKVALLEKLPEIFIYFKHNSSTGVAHIYLNDVDVSKKIRSLEVSNYVSLIAAIPEVRKKLVEQQQVFGKEKALVMDGRDIGTVVFPNAELKIFMTASANVRAVRRYKELIEGGDSVSYEEVLENIEKRDLIDTTRADSPLIKAEDAVVIDNSELTIEEQLDYILELVKNKIEEK</sequence>
<dbReference type="GO" id="GO:0015949">
    <property type="term" value="P:nucleobase-containing small molecule interconversion"/>
    <property type="evidence" value="ECO:0007669"/>
    <property type="project" value="TreeGrafter"/>
</dbReference>
<evidence type="ECO:0000256" key="5">
    <source>
        <dbReference type="ARBA" id="ARBA00022840"/>
    </source>
</evidence>
<keyword evidence="2 8" id="KW-0808">Transferase</keyword>
<evidence type="ECO:0000259" key="9">
    <source>
        <dbReference type="Pfam" id="PF02224"/>
    </source>
</evidence>
<dbReference type="GO" id="GO:0006220">
    <property type="term" value="P:pyrimidine nucleotide metabolic process"/>
    <property type="evidence" value="ECO:0007669"/>
    <property type="project" value="UniProtKB-UniRule"/>
</dbReference>
<organism evidence="10 11">
    <name type="scientific">Mesonia hippocampi</name>
    <dbReference type="NCBI Taxonomy" id="1628250"/>
    <lineage>
        <taxon>Bacteria</taxon>
        <taxon>Pseudomonadati</taxon>
        <taxon>Bacteroidota</taxon>
        <taxon>Flavobacteriia</taxon>
        <taxon>Flavobacteriales</taxon>
        <taxon>Flavobacteriaceae</taxon>
        <taxon>Mesonia</taxon>
    </lineage>
</organism>
<dbReference type="CDD" id="cd02020">
    <property type="entry name" value="CMPK"/>
    <property type="match status" value="1"/>
</dbReference>
<evidence type="ECO:0000256" key="4">
    <source>
        <dbReference type="ARBA" id="ARBA00022777"/>
    </source>
</evidence>
<dbReference type="Gene3D" id="3.40.50.300">
    <property type="entry name" value="P-loop containing nucleotide triphosphate hydrolases"/>
    <property type="match status" value="1"/>
</dbReference>
<dbReference type="GO" id="GO:0036431">
    <property type="term" value="F:dCMP kinase activity"/>
    <property type="evidence" value="ECO:0007669"/>
    <property type="project" value="InterPro"/>
</dbReference>
<dbReference type="InterPro" id="IPR027417">
    <property type="entry name" value="P-loop_NTPase"/>
</dbReference>
<reference evidence="10 11" key="1">
    <citation type="submission" date="2020-08" db="EMBL/GenBank/DDBJ databases">
        <title>Genomic Encyclopedia of Type Strains, Phase IV (KMG-IV): sequencing the most valuable type-strain genomes for metagenomic binning, comparative biology and taxonomic classification.</title>
        <authorList>
            <person name="Goeker M."/>
        </authorList>
    </citation>
    <scope>NUCLEOTIDE SEQUENCE [LARGE SCALE GENOMIC DNA]</scope>
    <source>
        <strain evidence="10 11">DSM 29568</strain>
    </source>
</reference>
<feature type="domain" description="Cytidylate kinase" evidence="9">
    <location>
        <begin position="6"/>
        <end position="224"/>
    </location>
</feature>
<dbReference type="EC" id="2.7.4.25" evidence="8"/>
<proteinExistence type="inferred from homology"/>
<dbReference type="Pfam" id="PF02224">
    <property type="entry name" value="Cytidylate_kin"/>
    <property type="match status" value="1"/>
</dbReference>
<keyword evidence="5 8" id="KW-0067">ATP-binding</keyword>
<evidence type="ECO:0000313" key="11">
    <source>
        <dbReference type="Proteomes" id="UP000553034"/>
    </source>
</evidence>
<dbReference type="EMBL" id="JACIFO010000016">
    <property type="protein sequence ID" value="MBB4120069.1"/>
    <property type="molecule type" value="Genomic_DNA"/>
</dbReference>
<comment type="subcellular location">
    <subcellularLocation>
        <location evidence="8">Cytoplasm</location>
    </subcellularLocation>
</comment>
<evidence type="ECO:0000256" key="6">
    <source>
        <dbReference type="ARBA" id="ARBA00047615"/>
    </source>
</evidence>
<name>A0A840ENW7_9FLAO</name>
<evidence type="ECO:0000256" key="2">
    <source>
        <dbReference type="ARBA" id="ARBA00022679"/>
    </source>
</evidence>
<dbReference type="InterPro" id="IPR011994">
    <property type="entry name" value="Cytidylate_kinase_dom"/>
</dbReference>
<dbReference type="GO" id="GO:0005829">
    <property type="term" value="C:cytosol"/>
    <property type="evidence" value="ECO:0007669"/>
    <property type="project" value="TreeGrafter"/>
</dbReference>
<evidence type="ECO:0000256" key="8">
    <source>
        <dbReference type="HAMAP-Rule" id="MF_00238"/>
    </source>
</evidence>
<evidence type="ECO:0000256" key="3">
    <source>
        <dbReference type="ARBA" id="ARBA00022741"/>
    </source>
</evidence>
<evidence type="ECO:0000256" key="1">
    <source>
        <dbReference type="ARBA" id="ARBA00009427"/>
    </source>
</evidence>
<keyword evidence="4 8" id="KW-0418">Kinase</keyword>
<gene>
    <name evidence="8" type="primary">cmk</name>
    <name evidence="10" type="ORF">GGR32_002381</name>
</gene>
<evidence type="ECO:0000313" key="10">
    <source>
        <dbReference type="EMBL" id="MBB4120069.1"/>
    </source>
</evidence>
<dbReference type="PANTHER" id="PTHR21299">
    <property type="entry name" value="CYTIDYLATE KINASE/PANTOATE-BETA-ALANINE LIGASE"/>
    <property type="match status" value="1"/>
</dbReference>
<dbReference type="AlphaFoldDB" id="A0A840ENW7"/>
<dbReference type="InterPro" id="IPR003136">
    <property type="entry name" value="Cytidylate_kin"/>
</dbReference>